<evidence type="ECO:0000256" key="7">
    <source>
        <dbReference type="ARBA" id="ARBA00022840"/>
    </source>
</evidence>
<dbReference type="GO" id="GO:0004386">
    <property type="term" value="F:helicase activity"/>
    <property type="evidence" value="ECO:0007669"/>
    <property type="project" value="UniProtKB-KW"/>
</dbReference>
<dbReference type="SUPFAM" id="SSF52980">
    <property type="entry name" value="Restriction endonuclease-like"/>
    <property type="match status" value="1"/>
</dbReference>
<evidence type="ECO:0000313" key="11">
    <source>
        <dbReference type="EMBL" id="MUG25181.1"/>
    </source>
</evidence>
<dbReference type="Pfam" id="PF12705">
    <property type="entry name" value="PDDEXK_1"/>
    <property type="match status" value="1"/>
</dbReference>
<evidence type="ECO:0000256" key="5">
    <source>
        <dbReference type="ARBA" id="ARBA00022806"/>
    </source>
</evidence>
<protein>
    <recommendedName>
        <fullName evidence="10">PD-(D/E)XK endonuclease-like domain-containing protein</fullName>
    </recommendedName>
</protein>
<dbReference type="EMBL" id="WNZZ01000022">
    <property type="protein sequence ID" value="MUG25181.1"/>
    <property type="molecule type" value="Genomic_DNA"/>
</dbReference>
<dbReference type="InterPro" id="IPR011335">
    <property type="entry name" value="Restrct_endonuc-II-like"/>
</dbReference>
<evidence type="ECO:0000256" key="1">
    <source>
        <dbReference type="ARBA" id="ARBA00022722"/>
    </source>
</evidence>
<proteinExistence type="predicted"/>
<evidence type="ECO:0000256" key="6">
    <source>
        <dbReference type="ARBA" id="ARBA00022839"/>
    </source>
</evidence>
<evidence type="ECO:0000256" key="4">
    <source>
        <dbReference type="ARBA" id="ARBA00022801"/>
    </source>
</evidence>
<keyword evidence="8" id="KW-0238">DNA-binding</keyword>
<dbReference type="AlphaFoldDB" id="A0A6N8F3E4"/>
<keyword evidence="3" id="KW-0227">DNA damage</keyword>
<gene>
    <name evidence="11" type="ORF">GNQ08_22705</name>
</gene>
<evidence type="ECO:0000256" key="2">
    <source>
        <dbReference type="ARBA" id="ARBA00022741"/>
    </source>
</evidence>
<evidence type="ECO:0000256" key="3">
    <source>
        <dbReference type="ARBA" id="ARBA00022763"/>
    </source>
</evidence>
<dbReference type="GO" id="GO:0006281">
    <property type="term" value="P:DNA repair"/>
    <property type="evidence" value="ECO:0007669"/>
    <property type="project" value="UniProtKB-KW"/>
</dbReference>
<accession>A0A6N8F3E4</accession>
<evidence type="ECO:0000313" key="12">
    <source>
        <dbReference type="Proteomes" id="UP000442469"/>
    </source>
</evidence>
<keyword evidence="9" id="KW-0234">DNA repair</keyword>
<name>A0A6N8F3E4_PAEMA</name>
<evidence type="ECO:0000256" key="8">
    <source>
        <dbReference type="ARBA" id="ARBA00023125"/>
    </source>
</evidence>
<dbReference type="Proteomes" id="UP000442469">
    <property type="component" value="Unassembled WGS sequence"/>
</dbReference>
<keyword evidence="1" id="KW-0540">Nuclease</keyword>
<dbReference type="SUPFAM" id="SSF52540">
    <property type="entry name" value="P-loop containing nucleoside triphosphate hydrolases"/>
    <property type="match status" value="1"/>
</dbReference>
<comment type="caution">
    <text evidence="11">The sequence shown here is derived from an EMBL/GenBank/DDBJ whole genome shotgun (WGS) entry which is preliminary data.</text>
</comment>
<keyword evidence="7" id="KW-0067">ATP-binding</keyword>
<dbReference type="InterPro" id="IPR038726">
    <property type="entry name" value="PDDEXK_AddAB-type"/>
</dbReference>
<dbReference type="InterPro" id="IPR011604">
    <property type="entry name" value="PDDEXK-like_dom_sf"/>
</dbReference>
<keyword evidence="4" id="KW-0378">Hydrolase</keyword>
<feature type="domain" description="PD-(D/E)XK endonuclease-like" evidence="10">
    <location>
        <begin position="680"/>
        <end position="958"/>
    </location>
</feature>
<dbReference type="GO" id="GO:0005524">
    <property type="term" value="F:ATP binding"/>
    <property type="evidence" value="ECO:0007669"/>
    <property type="project" value="UniProtKB-KW"/>
</dbReference>
<reference evidence="11 12" key="1">
    <citation type="submission" date="2019-11" db="EMBL/GenBank/DDBJ databases">
        <title>Draft genome sequences of five Paenibacillus species of dairy origin.</title>
        <authorList>
            <person name="Olajide A.M."/>
            <person name="Chen S."/>
            <person name="Lapointe G."/>
        </authorList>
    </citation>
    <scope>NUCLEOTIDE SEQUENCE [LARGE SCALE GENOMIC DNA]</scope>
    <source>
        <strain evidence="11 12">3CT49</strain>
    </source>
</reference>
<dbReference type="Gene3D" id="3.90.320.10">
    <property type="match status" value="1"/>
</dbReference>
<keyword evidence="5" id="KW-0347">Helicase</keyword>
<keyword evidence="6" id="KW-0269">Exonuclease</keyword>
<evidence type="ECO:0000256" key="9">
    <source>
        <dbReference type="ARBA" id="ARBA00023204"/>
    </source>
</evidence>
<dbReference type="GO" id="GO:0003677">
    <property type="term" value="F:DNA binding"/>
    <property type="evidence" value="ECO:0007669"/>
    <property type="project" value="UniProtKB-KW"/>
</dbReference>
<sequence>MAIRWRCDPMNPIMSKQLYERCKEQPFLRKVLIGRSFAQGEQWLTRMCQENGPLMNVETTTLESLIIKQTRAELSRRKIRLLTREQSFWLVYELMLKEMPESNGYVPREIVTPGIVERFHHALQELRFAGLEAARLNPLDFENMSKGRYVIDLLGLYERGLGRRSWTDVAGLASHLPEQGRYPAAAYIISNLHYDSLSRVEREMLDRLAQGKLYVWEENLLFPESLLQQDRSEIQMFRAAGALAEAREAVRRIYAQEIPFDQTELILSDYAGSYAAIHTLMEYLNIPSTFSQGISATFSKMGKAALAYLEWLESGFQVDGLLLAFRSGILSTRMLETGDPPMARLQLLRSLEQSGIGWGRERYAILEHEAAQPGRPEHAAACKVWASFFQEILAWLPEDHGWTVQDVLGGLVRFLECCAGSDDTSDHTVLAALKEQRDHLSLLESPTTSSESAVRYVKDKVMNLRIKPASPQSGHLHISSLEDGGESGRKYTFILGMDDKAWSLSAKEDPILLDEEKERIGNTRTTAEAAERARVERAARLGGIGGHVCLSYSSYNPVNQQDNHAAFELLQICRGYTGNEEMDFSGMNAFLGMPVGFMAVSKESRETNGLIHRLDRSDLWLGRLVAGGRVLHGGEALRNSYPWMVGAGKELSEESLTEADGLVQPHKALAIRYRGNPEVHLSVTELERYAECPKRFFYASILKIREKETPVFDRNVWLSPADRGSLLHAIFYRYLKDRAELQQESGGADYGLRHDYARLQEITDEVIGEYKRLIPPPSPHVFEQECMSIDQDVDVFYQMELNRRSLPRWFELSLSTGGKPLEVALDTDTVIYMKGFVDRVDELRPHEYKIYDYKTGNPRKYEENAYFAGGTQLQHALYSVAMEHYLRQTGLDPEAKVTESAYYFPTERGKGEEVVRIQNRKPELVSLMKRLLDSIESGVFLATPHAESCRWCPYRPVCGNQPERVKPKWENEQNEQLQAWKEVNGYA</sequence>
<dbReference type="InterPro" id="IPR027417">
    <property type="entry name" value="P-loop_NTPase"/>
</dbReference>
<dbReference type="GO" id="GO:0004527">
    <property type="term" value="F:exonuclease activity"/>
    <property type="evidence" value="ECO:0007669"/>
    <property type="project" value="UniProtKB-KW"/>
</dbReference>
<keyword evidence="2" id="KW-0547">Nucleotide-binding</keyword>
<evidence type="ECO:0000259" key="10">
    <source>
        <dbReference type="Pfam" id="PF12705"/>
    </source>
</evidence>
<organism evidence="11 12">
    <name type="scientific">Paenibacillus macerans</name>
    <name type="common">Bacillus macerans</name>
    <dbReference type="NCBI Taxonomy" id="44252"/>
    <lineage>
        <taxon>Bacteria</taxon>
        <taxon>Bacillati</taxon>
        <taxon>Bacillota</taxon>
        <taxon>Bacilli</taxon>
        <taxon>Bacillales</taxon>
        <taxon>Paenibacillaceae</taxon>
        <taxon>Paenibacillus</taxon>
    </lineage>
</organism>